<evidence type="ECO:0000256" key="9">
    <source>
        <dbReference type="ARBA" id="ARBA00022840"/>
    </source>
</evidence>
<keyword evidence="11 12" id="KW-0472">Membrane</keyword>
<organism evidence="17">
    <name type="scientific">Paenibacillus sp. BIHB 4019</name>
    <dbReference type="NCBI Taxonomy" id="1870819"/>
    <lineage>
        <taxon>Bacteria</taxon>
        <taxon>Bacillati</taxon>
        <taxon>Bacillota</taxon>
        <taxon>Bacilli</taxon>
        <taxon>Bacillales</taxon>
        <taxon>Paenibacillaceae</taxon>
        <taxon>Paenibacillus</taxon>
    </lineage>
</organism>
<dbReference type="Pfam" id="PF02518">
    <property type="entry name" value="HATPase_c"/>
    <property type="match status" value="1"/>
</dbReference>
<dbReference type="InterPro" id="IPR003660">
    <property type="entry name" value="HAMP_dom"/>
</dbReference>
<keyword evidence="12" id="KW-1133">Transmembrane helix</keyword>
<keyword evidence="7" id="KW-0547">Nucleotide-binding</keyword>
<dbReference type="Pfam" id="PF00672">
    <property type="entry name" value="HAMP"/>
    <property type="match status" value="1"/>
</dbReference>
<reference evidence="17" key="1">
    <citation type="submission" date="2016-08" db="EMBL/GenBank/DDBJ databases">
        <title>Complete Genome Seqeunce of Paenibacillus sp. BIHB 4019 from tea rhizoplane.</title>
        <authorList>
            <person name="Thakur R."/>
            <person name="Swarnkar M.K."/>
            <person name="Gulati A."/>
        </authorList>
    </citation>
    <scope>NUCLEOTIDE SEQUENCE [LARGE SCALE GENOMIC DNA]</scope>
    <source>
        <strain evidence="17">BIHB4019</strain>
    </source>
</reference>
<evidence type="ECO:0000256" key="6">
    <source>
        <dbReference type="ARBA" id="ARBA00022679"/>
    </source>
</evidence>
<keyword evidence="4" id="KW-1003">Cell membrane</keyword>
<dbReference type="GO" id="GO:0005524">
    <property type="term" value="F:ATP binding"/>
    <property type="evidence" value="ECO:0007669"/>
    <property type="project" value="UniProtKB-KW"/>
</dbReference>
<dbReference type="SUPFAM" id="SSF47384">
    <property type="entry name" value="Homodimeric domain of signal transducing histidine kinase"/>
    <property type="match status" value="1"/>
</dbReference>
<dbReference type="Pfam" id="PF08448">
    <property type="entry name" value="PAS_4"/>
    <property type="match status" value="1"/>
</dbReference>
<feature type="transmembrane region" description="Helical" evidence="12">
    <location>
        <begin position="7"/>
        <end position="25"/>
    </location>
</feature>
<keyword evidence="5" id="KW-0597">Phosphoprotein</keyword>
<evidence type="ECO:0000256" key="5">
    <source>
        <dbReference type="ARBA" id="ARBA00022553"/>
    </source>
</evidence>
<sequence>MPFKLKLCLLIAIAFFSMFVTLLIVDQYSMFRNMHKNLGSMLSKASVQLYETLALSNSELASGEPLDAETEERLNRLIEDWKQWDARILDITILRPQDHEEQITSVASYDIIYGKQSLYDAELEQELINLTAKDRLYRVNEIEADGAAYLKSYYSNKNMQPAVIRIVYSYEYFQDRAAYKVKDWLKYAGIFMLFILFGSYLLSGMLLRPLKSILWKVNEVSHGRFDSFIKVRSRDEFGLLAVKINAMSQNLSIYMDKLRKAFEENRRMKNFLQSFINHTSDAIHVVDLQGIIIQVNQAFEQLYGYTAEEALGSQLTLIPESHRGEMKLILASLLAGKVLPAQETKRLTKSGEVIPVSVTISPIRDSAGEVKAFASITRDMRSRNKMEELLRRSEKLTTVGQLAAGVAHEIRNPLTTLRGFLQLQLKNRTGNTEHTSLMLSELDRINLIVSEFLILAKPQATQFALKDVKQVLRDVLLFLDSEAHLHNAEFLTVFAEEPCLISCEENQLKQVFINVLKNAIEAMPTGGPIYIRLKRNSGHITIEIADEGIGIPEELISQIGSPFVTGKESGTGLGMMVSQRIIQSHQGMIDIQSQVNAGTTVTITLPALKDEGDGGILVEKASAAG</sequence>
<evidence type="ECO:0000256" key="10">
    <source>
        <dbReference type="ARBA" id="ARBA00023012"/>
    </source>
</evidence>
<dbReference type="Gene3D" id="6.10.340.10">
    <property type="match status" value="1"/>
</dbReference>
<evidence type="ECO:0000256" key="12">
    <source>
        <dbReference type="SAM" id="Phobius"/>
    </source>
</evidence>
<feature type="domain" description="HAMP" evidence="16">
    <location>
        <begin position="204"/>
        <end position="256"/>
    </location>
</feature>
<dbReference type="SUPFAM" id="SSF55874">
    <property type="entry name" value="ATPase domain of HSP90 chaperone/DNA topoisomerase II/histidine kinase"/>
    <property type="match status" value="1"/>
</dbReference>
<dbReference type="EMBL" id="CP016808">
    <property type="protein sequence ID" value="ANY66418.1"/>
    <property type="molecule type" value="Genomic_DNA"/>
</dbReference>
<feature type="domain" description="PAS" evidence="14">
    <location>
        <begin position="268"/>
        <end position="337"/>
    </location>
</feature>
<gene>
    <name evidence="17" type="ORF">BBD42_08065</name>
</gene>
<dbReference type="SMART" id="SM00091">
    <property type="entry name" value="PAS"/>
    <property type="match status" value="1"/>
</dbReference>
<evidence type="ECO:0000256" key="8">
    <source>
        <dbReference type="ARBA" id="ARBA00022777"/>
    </source>
</evidence>
<dbReference type="InterPro" id="IPR004358">
    <property type="entry name" value="Sig_transdc_His_kin-like_C"/>
</dbReference>
<evidence type="ECO:0000256" key="4">
    <source>
        <dbReference type="ARBA" id="ARBA00022475"/>
    </source>
</evidence>
<proteinExistence type="predicted"/>
<dbReference type="CDD" id="cd00075">
    <property type="entry name" value="HATPase"/>
    <property type="match status" value="1"/>
</dbReference>
<dbReference type="InterPro" id="IPR000014">
    <property type="entry name" value="PAS"/>
</dbReference>
<evidence type="ECO:0000256" key="1">
    <source>
        <dbReference type="ARBA" id="ARBA00000085"/>
    </source>
</evidence>
<dbReference type="Gene3D" id="3.30.565.10">
    <property type="entry name" value="Histidine kinase-like ATPase, C-terminal domain"/>
    <property type="match status" value="1"/>
</dbReference>
<dbReference type="PROSITE" id="PS50109">
    <property type="entry name" value="HIS_KIN"/>
    <property type="match status" value="1"/>
</dbReference>
<dbReference type="GO" id="GO:0005886">
    <property type="term" value="C:plasma membrane"/>
    <property type="evidence" value="ECO:0007669"/>
    <property type="project" value="UniProtKB-SubCell"/>
</dbReference>
<dbReference type="AlphaFoldDB" id="A0A1B2DFC3"/>
<comment type="subcellular location">
    <subcellularLocation>
        <location evidence="2">Cell membrane</location>
        <topology evidence="2">Multi-pass membrane protein</topology>
    </subcellularLocation>
</comment>
<dbReference type="CDD" id="cd00130">
    <property type="entry name" value="PAS"/>
    <property type="match status" value="1"/>
</dbReference>
<dbReference type="GO" id="GO:0000155">
    <property type="term" value="F:phosphorelay sensor kinase activity"/>
    <property type="evidence" value="ECO:0007669"/>
    <property type="project" value="InterPro"/>
</dbReference>
<keyword evidence="8 17" id="KW-0418">Kinase</keyword>
<dbReference type="EC" id="2.7.13.3" evidence="3"/>
<feature type="domain" description="PAC" evidence="15">
    <location>
        <begin position="340"/>
        <end position="392"/>
    </location>
</feature>
<dbReference type="PRINTS" id="PR00344">
    <property type="entry name" value="BCTRLSENSOR"/>
</dbReference>
<keyword evidence="10" id="KW-0902">Two-component regulatory system</keyword>
<dbReference type="Gene3D" id="3.30.450.20">
    <property type="entry name" value="PAS domain"/>
    <property type="match status" value="1"/>
</dbReference>
<dbReference type="SMART" id="SM00387">
    <property type="entry name" value="HATPase_c"/>
    <property type="match status" value="1"/>
</dbReference>
<protein>
    <recommendedName>
        <fullName evidence="3">histidine kinase</fullName>
        <ecNumber evidence="3">2.7.13.3</ecNumber>
    </recommendedName>
</protein>
<dbReference type="Pfam" id="PF00512">
    <property type="entry name" value="HisKA"/>
    <property type="match status" value="1"/>
</dbReference>
<comment type="catalytic activity">
    <reaction evidence="1">
        <text>ATP + protein L-histidine = ADP + protein N-phospho-L-histidine.</text>
        <dbReference type="EC" id="2.7.13.3"/>
    </reaction>
</comment>
<dbReference type="PROSITE" id="PS50112">
    <property type="entry name" value="PAS"/>
    <property type="match status" value="1"/>
</dbReference>
<name>A0A1B2DFC3_9BACL</name>
<dbReference type="PROSITE" id="PS50113">
    <property type="entry name" value="PAC"/>
    <property type="match status" value="1"/>
</dbReference>
<dbReference type="RefSeq" id="WP_237163416.1">
    <property type="nucleotide sequence ID" value="NZ_CP016808.1"/>
</dbReference>
<feature type="domain" description="Histidine kinase" evidence="13">
    <location>
        <begin position="405"/>
        <end position="609"/>
    </location>
</feature>
<dbReference type="InterPro" id="IPR035965">
    <property type="entry name" value="PAS-like_dom_sf"/>
</dbReference>
<evidence type="ECO:0000259" key="16">
    <source>
        <dbReference type="PROSITE" id="PS50885"/>
    </source>
</evidence>
<keyword evidence="9" id="KW-0067">ATP-binding</keyword>
<dbReference type="PROSITE" id="PS50885">
    <property type="entry name" value="HAMP"/>
    <property type="match status" value="1"/>
</dbReference>
<dbReference type="InterPro" id="IPR003661">
    <property type="entry name" value="HisK_dim/P_dom"/>
</dbReference>
<dbReference type="InterPro" id="IPR005467">
    <property type="entry name" value="His_kinase_dom"/>
</dbReference>
<dbReference type="SUPFAM" id="SSF55785">
    <property type="entry name" value="PYP-like sensor domain (PAS domain)"/>
    <property type="match status" value="1"/>
</dbReference>
<dbReference type="SUPFAM" id="SSF158472">
    <property type="entry name" value="HAMP domain-like"/>
    <property type="match status" value="1"/>
</dbReference>
<dbReference type="InterPro" id="IPR013656">
    <property type="entry name" value="PAS_4"/>
</dbReference>
<dbReference type="CDD" id="cd00082">
    <property type="entry name" value="HisKA"/>
    <property type="match status" value="1"/>
</dbReference>
<dbReference type="InterPro" id="IPR003594">
    <property type="entry name" value="HATPase_dom"/>
</dbReference>
<feature type="transmembrane region" description="Helical" evidence="12">
    <location>
        <begin position="184"/>
        <end position="207"/>
    </location>
</feature>
<evidence type="ECO:0000313" key="17">
    <source>
        <dbReference type="EMBL" id="ANY66418.1"/>
    </source>
</evidence>
<evidence type="ECO:0000259" key="13">
    <source>
        <dbReference type="PROSITE" id="PS50109"/>
    </source>
</evidence>
<evidence type="ECO:0000259" key="14">
    <source>
        <dbReference type="PROSITE" id="PS50112"/>
    </source>
</evidence>
<dbReference type="InterPro" id="IPR000700">
    <property type="entry name" value="PAS-assoc_C"/>
</dbReference>
<dbReference type="SMART" id="SM00304">
    <property type="entry name" value="HAMP"/>
    <property type="match status" value="1"/>
</dbReference>
<dbReference type="PANTHER" id="PTHR43065">
    <property type="entry name" value="SENSOR HISTIDINE KINASE"/>
    <property type="match status" value="1"/>
</dbReference>
<evidence type="ECO:0000256" key="3">
    <source>
        <dbReference type="ARBA" id="ARBA00012438"/>
    </source>
</evidence>
<dbReference type="Gene3D" id="1.10.287.130">
    <property type="match status" value="1"/>
</dbReference>
<keyword evidence="6" id="KW-0808">Transferase</keyword>
<dbReference type="CDD" id="cd06225">
    <property type="entry name" value="HAMP"/>
    <property type="match status" value="1"/>
</dbReference>
<evidence type="ECO:0000256" key="2">
    <source>
        <dbReference type="ARBA" id="ARBA00004651"/>
    </source>
</evidence>
<evidence type="ECO:0000256" key="7">
    <source>
        <dbReference type="ARBA" id="ARBA00022741"/>
    </source>
</evidence>
<accession>A0A1B2DFC3</accession>
<dbReference type="InterPro" id="IPR036890">
    <property type="entry name" value="HATPase_C_sf"/>
</dbReference>
<dbReference type="PANTHER" id="PTHR43065:SF10">
    <property type="entry name" value="PEROXIDE STRESS-ACTIVATED HISTIDINE KINASE MAK3"/>
    <property type="match status" value="1"/>
</dbReference>
<keyword evidence="12" id="KW-0812">Transmembrane</keyword>
<evidence type="ECO:0000259" key="15">
    <source>
        <dbReference type="PROSITE" id="PS50113"/>
    </source>
</evidence>
<dbReference type="InterPro" id="IPR036097">
    <property type="entry name" value="HisK_dim/P_sf"/>
</dbReference>
<dbReference type="SMART" id="SM00388">
    <property type="entry name" value="HisKA"/>
    <property type="match status" value="1"/>
</dbReference>
<dbReference type="NCBIfam" id="TIGR00229">
    <property type="entry name" value="sensory_box"/>
    <property type="match status" value="1"/>
</dbReference>
<evidence type="ECO:0000256" key="11">
    <source>
        <dbReference type="ARBA" id="ARBA00023136"/>
    </source>
</evidence>